<proteinExistence type="predicted"/>
<dbReference type="PANTHER" id="PTHR46211">
    <property type="entry name" value="GLYCEROPHOSPHORYL DIESTER PHOSPHODIESTERASE"/>
    <property type="match status" value="1"/>
</dbReference>
<feature type="domain" description="GP-PDE" evidence="2">
    <location>
        <begin position="41"/>
        <end position="274"/>
    </location>
</feature>
<dbReference type="InterPro" id="IPR030395">
    <property type="entry name" value="GP_PDE_dom"/>
</dbReference>
<dbReference type="Proteomes" id="UP001589776">
    <property type="component" value="Unassembled WGS sequence"/>
</dbReference>
<dbReference type="EMBL" id="JBHLWN010000024">
    <property type="protein sequence ID" value="MFC0211961.1"/>
    <property type="molecule type" value="Genomic_DNA"/>
</dbReference>
<sequence length="282" mass="31057">MLRKLNMQAALALAMVLLTVVLAGCGQQAQTVQQQEDKSRELVMAHRGSSGSAPENTKASVLKAIEDGAGYAEIDVQETRDGVVVLLHDDNLRRTANINKSIWEIDSSEALKADVGAWYKPNFAGETLPALEEIMKLAKGRIKLNIELKQNGHQKQLAEKVVHLIEANQFANECVVTSMDLGLVNTAKSLNSKLQAGWIIDAKQQINDSIYDMKFEILSVKSTLIDQDMMNKAKQKGKRVMAWTVNDDATAERMLALGIDGIITNYPDRVLKLIAERKQAGS</sequence>
<dbReference type="PROSITE" id="PS51257">
    <property type="entry name" value="PROKAR_LIPOPROTEIN"/>
    <property type="match status" value="1"/>
</dbReference>
<organism evidence="3 4">
    <name type="scientific">Paenibacillus chartarius</name>
    <dbReference type="NCBI Taxonomy" id="747481"/>
    <lineage>
        <taxon>Bacteria</taxon>
        <taxon>Bacillati</taxon>
        <taxon>Bacillota</taxon>
        <taxon>Bacilli</taxon>
        <taxon>Bacillales</taxon>
        <taxon>Paenibacillaceae</taxon>
        <taxon>Paenibacillus</taxon>
    </lineage>
</organism>
<evidence type="ECO:0000313" key="4">
    <source>
        <dbReference type="Proteomes" id="UP001589776"/>
    </source>
</evidence>
<reference evidence="3 4" key="1">
    <citation type="submission" date="2024-09" db="EMBL/GenBank/DDBJ databases">
        <authorList>
            <person name="Sun Q."/>
            <person name="Mori K."/>
        </authorList>
    </citation>
    <scope>NUCLEOTIDE SEQUENCE [LARGE SCALE GENOMIC DNA]</scope>
    <source>
        <strain evidence="3 4">CCM 7759</strain>
    </source>
</reference>
<gene>
    <name evidence="3" type="ORF">ACFFK0_05755</name>
</gene>
<protein>
    <submittedName>
        <fullName evidence="3">Glycerophosphodiester phosphodiesterase</fullName>
    </submittedName>
</protein>
<accession>A0ABV6DH36</accession>
<dbReference type="SUPFAM" id="SSF51695">
    <property type="entry name" value="PLC-like phosphodiesterases"/>
    <property type="match status" value="1"/>
</dbReference>
<feature type="chain" id="PRO_5047184252" evidence="1">
    <location>
        <begin position="24"/>
        <end position="282"/>
    </location>
</feature>
<dbReference type="Gene3D" id="3.20.20.190">
    <property type="entry name" value="Phosphatidylinositol (PI) phosphodiesterase"/>
    <property type="match status" value="1"/>
</dbReference>
<name>A0ABV6DH36_9BACL</name>
<comment type="caution">
    <text evidence="3">The sequence shown here is derived from an EMBL/GenBank/DDBJ whole genome shotgun (WGS) entry which is preliminary data.</text>
</comment>
<dbReference type="Pfam" id="PF03009">
    <property type="entry name" value="GDPD"/>
    <property type="match status" value="1"/>
</dbReference>
<feature type="signal peptide" evidence="1">
    <location>
        <begin position="1"/>
        <end position="23"/>
    </location>
</feature>
<keyword evidence="1" id="KW-0732">Signal</keyword>
<dbReference type="RefSeq" id="WP_377469006.1">
    <property type="nucleotide sequence ID" value="NZ_JBHLWN010000024.1"/>
</dbReference>
<dbReference type="PROSITE" id="PS51704">
    <property type="entry name" value="GP_PDE"/>
    <property type="match status" value="1"/>
</dbReference>
<dbReference type="InterPro" id="IPR017946">
    <property type="entry name" value="PLC-like_Pdiesterase_TIM-brl"/>
</dbReference>
<evidence type="ECO:0000313" key="3">
    <source>
        <dbReference type="EMBL" id="MFC0211961.1"/>
    </source>
</evidence>
<evidence type="ECO:0000259" key="2">
    <source>
        <dbReference type="PROSITE" id="PS51704"/>
    </source>
</evidence>
<keyword evidence="4" id="KW-1185">Reference proteome</keyword>
<evidence type="ECO:0000256" key="1">
    <source>
        <dbReference type="SAM" id="SignalP"/>
    </source>
</evidence>
<dbReference type="PANTHER" id="PTHR46211:SF8">
    <property type="entry name" value="PHOSPHODIESTERASE"/>
    <property type="match status" value="1"/>
</dbReference>